<evidence type="ECO:0000259" key="14">
    <source>
        <dbReference type="Pfam" id="PF17766"/>
    </source>
</evidence>
<feature type="signal peptide" evidence="11">
    <location>
        <begin position="1"/>
        <end position="26"/>
    </location>
</feature>
<dbReference type="InterPro" id="IPR036852">
    <property type="entry name" value="Peptidase_S8/S53_dom_sf"/>
</dbReference>
<dbReference type="PANTHER" id="PTHR10795">
    <property type="entry name" value="PROPROTEIN CONVERTASE SUBTILISIN/KEXIN"/>
    <property type="match status" value="1"/>
</dbReference>
<evidence type="ECO:0000256" key="10">
    <source>
        <dbReference type="PROSITE-ProRule" id="PRU01240"/>
    </source>
</evidence>
<dbReference type="GO" id="GO:0005576">
    <property type="term" value="C:extracellular region"/>
    <property type="evidence" value="ECO:0007669"/>
    <property type="project" value="UniProtKB-SubCell"/>
</dbReference>
<dbReference type="InterPro" id="IPR034197">
    <property type="entry name" value="Peptidases_S8_3"/>
</dbReference>
<evidence type="ECO:0000256" key="8">
    <source>
        <dbReference type="ARBA" id="ARBA00023180"/>
    </source>
</evidence>
<dbReference type="InterPro" id="IPR023828">
    <property type="entry name" value="Peptidase_S8_Ser-AS"/>
</dbReference>
<feature type="active site" description="Charge relay system" evidence="9 10">
    <location>
        <position position="542"/>
    </location>
</feature>
<dbReference type="PROSITE" id="PS00138">
    <property type="entry name" value="SUBTILASE_SER"/>
    <property type="match status" value="1"/>
</dbReference>
<feature type="active site" description="Charge relay system" evidence="9 10">
    <location>
        <position position="222"/>
    </location>
</feature>
<keyword evidence="4 10" id="KW-0645">Protease</keyword>
<organism evidence="15">
    <name type="scientific">Datisca glomerata</name>
    <name type="common">Durango root</name>
    <dbReference type="NCBI Taxonomy" id="34297"/>
    <lineage>
        <taxon>Eukaryota</taxon>
        <taxon>Viridiplantae</taxon>
        <taxon>Streptophyta</taxon>
        <taxon>Embryophyta</taxon>
        <taxon>Tracheophyta</taxon>
        <taxon>Spermatophyta</taxon>
        <taxon>Magnoliopsida</taxon>
        <taxon>eudicotyledons</taxon>
        <taxon>Gunneridae</taxon>
        <taxon>Pentapetalae</taxon>
        <taxon>rosids</taxon>
        <taxon>fabids</taxon>
        <taxon>Cucurbitales</taxon>
        <taxon>Datiscaceae</taxon>
        <taxon>Datisca</taxon>
    </lineage>
</organism>
<dbReference type="CDD" id="cd02120">
    <property type="entry name" value="PA_subtilisin_like"/>
    <property type="match status" value="1"/>
</dbReference>
<evidence type="ECO:0000256" key="7">
    <source>
        <dbReference type="ARBA" id="ARBA00022825"/>
    </source>
</evidence>
<feature type="domain" description="Inhibitor I9" evidence="13">
    <location>
        <begin position="35"/>
        <end position="114"/>
    </location>
</feature>
<dbReference type="Pfam" id="PF05922">
    <property type="entry name" value="Inhibitor_I9"/>
    <property type="match status" value="1"/>
</dbReference>
<dbReference type="InterPro" id="IPR037045">
    <property type="entry name" value="S8pro/Inhibitor_I9_sf"/>
</dbReference>
<dbReference type="PRINTS" id="PR00723">
    <property type="entry name" value="SUBTILISIN"/>
</dbReference>
<keyword evidence="3" id="KW-0964">Secreted</keyword>
<dbReference type="Gene3D" id="3.40.50.200">
    <property type="entry name" value="Peptidase S8/S53 domain"/>
    <property type="match status" value="1"/>
</dbReference>
<dbReference type="InterPro" id="IPR045051">
    <property type="entry name" value="SBT"/>
</dbReference>
<protein>
    <submittedName>
        <fullName evidence="15">Subtilisin</fullName>
    </submittedName>
</protein>
<reference evidence="15" key="1">
    <citation type="journal article" date="2018" name="Front. Plant Sci.">
        <title>Comparative Analysis of the Nodule Transcriptomes of Ceanothus thyrsiflorus (Rhamnaceae, Rosales) and Datisca glomerata (Datiscaceae, Cucurbitales).</title>
        <authorList>
            <person name="Salgado M.G."/>
            <person name="van Velzen R."/>
            <person name="Nguyen T.V."/>
            <person name="Battenberg K."/>
            <person name="Berry A.M."/>
            <person name="Lundin D."/>
            <person name="Pawlowski K."/>
        </authorList>
    </citation>
    <scope>NUCLEOTIDE SEQUENCE</scope>
</reference>
<dbReference type="InterPro" id="IPR000209">
    <property type="entry name" value="Peptidase_S8/S53_dom"/>
</dbReference>
<evidence type="ECO:0000256" key="9">
    <source>
        <dbReference type="PIRSR" id="PIRSR615500-1"/>
    </source>
</evidence>
<dbReference type="PROSITE" id="PS51892">
    <property type="entry name" value="SUBTILASE"/>
    <property type="match status" value="1"/>
</dbReference>
<dbReference type="Gene3D" id="3.50.30.30">
    <property type="match status" value="1"/>
</dbReference>
<dbReference type="AlphaFoldDB" id="A0A3Q8TKJ1"/>
<feature type="chain" id="PRO_5018720999" evidence="11">
    <location>
        <begin position="27"/>
        <end position="760"/>
    </location>
</feature>
<keyword evidence="6 10" id="KW-0378">Hydrolase</keyword>
<feature type="active site" description="Charge relay system" evidence="9 10">
    <location>
        <position position="147"/>
    </location>
</feature>
<keyword evidence="5 11" id="KW-0732">Signal</keyword>
<evidence type="ECO:0000256" key="5">
    <source>
        <dbReference type="ARBA" id="ARBA00022729"/>
    </source>
</evidence>
<evidence type="ECO:0000313" key="15">
    <source>
        <dbReference type="EMBL" id="AZL41279.1"/>
    </source>
</evidence>
<feature type="domain" description="Subtilisin-like protease fibronectin type-III" evidence="14">
    <location>
        <begin position="654"/>
        <end position="754"/>
    </location>
</feature>
<proteinExistence type="evidence at transcript level"/>
<reference evidence="15" key="2">
    <citation type="submission" date="2018-09" db="EMBL/GenBank/DDBJ databases">
        <authorList>
            <person name="Salgado M."/>
            <person name="van Velzen R."/>
            <person name="Nguyen T.V."/>
            <person name="Battenberg K."/>
            <person name="Berry A.M."/>
            <person name="Lundin D."/>
            <person name="Pawlowski K."/>
        </authorList>
    </citation>
    <scope>NUCLEOTIDE SEQUENCE</scope>
</reference>
<keyword evidence="8" id="KW-0325">Glycoprotein</keyword>
<comment type="subcellular location">
    <subcellularLocation>
        <location evidence="1">Secreted</location>
    </subcellularLocation>
</comment>
<dbReference type="Pfam" id="PF00082">
    <property type="entry name" value="Peptidase_S8"/>
    <property type="match status" value="1"/>
</dbReference>
<dbReference type="EMBL" id="MH900514">
    <property type="protein sequence ID" value="AZL41279.1"/>
    <property type="molecule type" value="mRNA"/>
</dbReference>
<accession>A0A3Q8TKJ1</accession>
<comment type="similarity">
    <text evidence="2 10">Belongs to the peptidase S8 family.</text>
</comment>
<evidence type="ECO:0000256" key="1">
    <source>
        <dbReference type="ARBA" id="ARBA00004613"/>
    </source>
</evidence>
<dbReference type="InterPro" id="IPR041469">
    <property type="entry name" value="Subtilisin-like_FN3"/>
</dbReference>
<keyword evidence="7 10" id="KW-0720">Serine protease</keyword>
<dbReference type="FunFam" id="3.40.50.200:FF:000006">
    <property type="entry name" value="Subtilisin-like protease SBT1.5"/>
    <property type="match status" value="1"/>
</dbReference>
<dbReference type="InterPro" id="IPR015500">
    <property type="entry name" value="Peptidase_S8_subtilisin-rel"/>
</dbReference>
<dbReference type="Gene3D" id="2.60.40.2310">
    <property type="match status" value="1"/>
</dbReference>
<dbReference type="SUPFAM" id="SSF52743">
    <property type="entry name" value="Subtilisin-like"/>
    <property type="match status" value="1"/>
</dbReference>
<evidence type="ECO:0000256" key="3">
    <source>
        <dbReference type="ARBA" id="ARBA00022525"/>
    </source>
</evidence>
<dbReference type="Gene3D" id="3.30.70.80">
    <property type="entry name" value="Peptidase S8 propeptide/proteinase inhibitor I9"/>
    <property type="match status" value="1"/>
</dbReference>
<dbReference type="FunFam" id="3.30.70.80:FF:000003">
    <property type="entry name" value="Subtilisin-like protease SBT1.9"/>
    <property type="match status" value="1"/>
</dbReference>
<evidence type="ECO:0000256" key="4">
    <source>
        <dbReference type="ARBA" id="ARBA00022670"/>
    </source>
</evidence>
<name>A0A3Q8TKJ1_DATGL</name>
<dbReference type="Pfam" id="PF17766">
    <property type="entry name" value="fn3_6"/>
    <property type="match status" value="1"/>
</dbReference>
<evidence type="ECO:0000256" key="6">
    <source>
        <dbReference type="ARBA" id="ARBA00022801"/>
    </source>
</evidence>
<dbReference type="CDD" id="cd04852">
    <property type="entry name" value="Peptidases_S8_3"/>
    <property type="match status" value="1"/>
</dbReference>
<evidence type="ECO:0000256" key="2">
    <source>
        <dbReference type="ARBA" id="ARBA00011073"/>
    </source>
</evidence>
<dbReference type="GO" id="GO:0006508">
    <property type="term" value="P:proteolysis"/>
    <property type="evidence" value="ECO:0007669"/>
    <property type="project" value="UniProtKB-KW"/>
</dbReference>
<sequence length="760" mass="82701">MLNNRNISVSILFSLFIVCFCLISHANSTSDETFTYIIHMDKSCMPMAYTDHHHWYSSIVESAKSIHLDFFPSHLYSYDNAIHGFSAVLTRTHLDSMKNFPGFVSAYRDRLVTLDTTHTTDFLSLNYSAGLWPASKLGEDVIIGVIDSGFWPESESFKDDGMNATIPAKWKGKCEGGEDNYGNSSSMCNKKVIGVRYFNKGVIAAHPNITMTMNSARDTAGHGTHTSSTVAGNFVDGVSFFGYAKGTARGVAPRARLAIYKVTWDEGRYASDVLAAMDQAIADGVDVISISMGNDNVKLYEDPIAISSFAAMEKGVVVSTSAGNTGPYPKTLHNGIPWVLTVGAGTIDRSFSGTLTLGNGHSFTGWTMFPARARVDDIPLLYNKTLSLCNSSDLLSKVAYSIIICQPTGSLEEQINTVAASQLFGAIFISNHSRIFELGGISCPSLVISPEDAKVVIKYALTNEVPFASMLFQHTTTGAKNSPAVAYYSSRGPSTTSPGILKPDLIAPGSLVLAAWPPNLSTASIGSNVFLYSDYNMISGTSMACPHASGVAVLLKGAHPEWSPAAIRSAMMTTANTLDNNRKPIRDNANLQIASPLAMGAGHIEPNKALDPGLIYDATPQDYVNFLCSMNMTQNQLLSITRSSSYSCSKPNSDLNYPSFMVLHNNKTTSTMFHKFQRTVTNVGSDHATYKIKVKPPPGSMISVSPETLIFNKKNEKQSYIMNVKYKKRREVAFGEIVWIEQNGKHRVRSPIVISPEDFA</sequence>
<evidence type="ECO:0000259" key="13">
    <source>
        <dbReference type="Pfam" id="PF05922"/>
    </source>
</evidence>
<dbReference type="GO" id="GO:0004252">
    <property type="term" value="F:serine-type endopeptidase activity"/>
    <property type="evidence" value="ECO:0007669"/>
    <property type="project" value="UniProtKB-UniRule"/>
</dbReference>
<feature type="domain" description="Peptidase S8/S53" evidence="12">
    <location>
        <begin position="138"/>
        <end position="579"/>
    </location>
</feature>
<evidence type="ECO:0000256" key="11">
    <source>
        <dbReference type="SAM" id="SignalP"/>
    </source>
</evidence>
<dbReference type="GO" id="GO:0009609">
    <property type="term" value="P:response to symbiotic bacterium"/>
    <property type="evidence" value="ECO:0007669"/>
    <property type="project" value="UniProtKB-ARBA"/>
</dbReference>
<dbReference type="InterPro" id="IPR010259">
    <property type="entry name" value="S8pro/Inhibitor_I9"/>
</dbReference>
<evidence type="ECO:0000259" key="12">
    <source>
        <dbReference type="Pfam" id="PF00082"/>
    </source>
</evidence>